<dbReference type="InterPro" id="IPR016166">
    <property type="entry name" value="FAD-bd_PCMH"/>
</dbReference>
<evidence type="ECO:0000313" key="9">
    <source>
        <dbReference type="Proteomes" id="UP001201262"/>
    </source>
</evidence>
<evidence type="ECO:0000256" key="2">
    <source>
        <dbReference type="ARBA" id="ARBA00005466"/>
    </source>
</evidence>
<keyword evidence="9" id="KW-1185">Reference proteome</keyword>
<evidence type="ECO:0000256" key="3">
    <source>
        <dbReference type="ARBA" id="ARBA00022630"/>
    </source>
</evidence>
<keyword evidence="3" id="KW-0285">Flavoprotein</keyword>
<evidence type="ECO:0000256" key="1">
    <source>
        <dbReference type="ARBA" id="ARBA00001974"/>
    </source>
</evidence>
<accession>A0AAD4PXT9</accession>
<name>A0AAD4PXT9_9EURO</name>
<evidence type="ECO:0000256" key="4">
    <source>
        <dbReference type="ARBA" id="ARBA00022827"/>
    </source>
</evidence>
<feature type="chain" id="PRO_5042059718" description="FAD-binding PCMH-type domain-containing protein" evidence="6">
    <location>
        <begin position="21"/>
        <end position="509"/>
    </location>
</feature>
<sequence>MYRLKLQVITAFAAWAVVAACQNSPPAYQNLAENSCPNDDTDLTELRNKLSGSAIVYLPGSTGFKNVTTRWSALDEPKVNVVVVPGTENDVVETVKFANEKDLPFLAYNGVHGALVSLGKMDHGVGIALNQLSSVEVADDGQTVTIGGGTMSKVVTDELWAAGKQTVTGTCECVSYLGPALGGGHGWLQGQHGLVSDQFVSMNVVLADGTLNHINASSDLWWAMKGAGHNFGIVTSITTKIYDIEYSDWAIDTLTFSGDKVEAVYQAANDYLVKNGTQPVGVINWSYWLNNPDADPNNPVIVFYIIQEGVKAVDQAYTKPFHDIGPLSAESQAGTYKDLAAWTGIALDSPPCQKAGFANPRFPIYLERYNVAAQRRAWDIYAPAIRGSSAFSNSILMFEGYSVEAVHSIPSSQSAFAFRSENILAAPLINYIPTNVTLDQKAAELGNQLRNVLFEASGYKDIRAYVNYAYGNETSQQLYGSEKWRQERLHALKQKYDPDNKFSFYAPIP</sequence>
<dbReference type="RefSeq" id="XP_046069369.1">
    <property type="nucleotide sequence ID" value="XM_046219421.1"/>
</dbReference>
<dbReference type="Pfam" id="PF01565">
    <property type="entry name" value="FAD_binding_4"/>
    <property type="match status" value="1"/>
</dbReference>
<dbReference type="GeneID" id="70249708"/>
<dbReference type="GO" id="GO:0016491">
    <property type="term" value="F:oxidoreductase activity"/>
    <property type="evidence" value="ECO:0007669"/>
    <property type="project" value="UniProtKB-KW"/>
</dbReference>
<dbReference type="Pfam" id="PF08031">
    <property type="entry name" value="BBE"/>
    <property type="match status" value="1"/>
</dbReference>
<dbReference type="PANTHER" id="PTHR42973">
    <property type="entry name" value="BINDING OXIDOREDUCTASE, PUTATIVE (AFU_ORTHOLOGUE AFUA_1G17690)-RELATED"/>
    <property type="match status" value="1"/>
</dbReference>
<keyword evidence="5" id="KW-0560">Oxidoreductase</keyword>
<dbReference type="Gene3D" id="3.30.465.10">
    <property type="match status" value="1"/>
</dbReference>
<dbReference type="PROSITE" id="PS51257">
    <property type="entry name" value="PROKAR_LIPOPROTEIN"/>
    <property type="match status" value="1"/>
</dbReference>
<evidence type="ECO:0000256" key="5">
    <source>
        <dbReference type="ARBA" id="ARBA00023002"/>
    </source>
</evidence>
<reference evidence="8" key="1">
    <citation type="submission" date="2021-12" db="EMBL/GenBank/DDBJ databases">
        <title>Convergent genome expansion in fungi linked to evolution of root-endophyte symbiosis.</title>
        <authorList>
            <consortium name="DOE Joint Genome Institute"/>
            <person name="Ke Y.-H."/>
            <person name="Bonito G."/>
            <person name="Liao H.-L."/>
            <person name="Looney B."/>
            <person name="Rojas-Flechas A."/>
            <person name="Nash J."/>
            <person name="Hameed K."/>
            <person name="Schadt C."/>
            <person name="Martin F."/>
            <person name="Crous P.W."/>
            <person name="Miettinen O."/>
            <person name="Magnuson J.K."/>
            <person name="Labbe J."/>
            <person name="Jacobson D."/>
            <person name="Doktycz M.J."/>
            <person name="Veneault-Fourrey C."/>
            <person name="Kuo A."/>
            <person name="Mondo S."/>
            <person name="Calhoun S."/>
            <person name="Riley R."/>
            <person name="Ohm R."/>
            <person name="LaButti K."/>
            <person name="Andreopoulos B."/>
            <person name="Pangilinan J."/>
            <person name="Nolan M."/>
            <person name="Tritt A."/>
            <person name="Clum A."/>
            <person name="Lipzen A."/>
            <person name="Daum C."/>
            <person name="Barry K."/>
            <person name="Grigoriev I.V."/>
            <person name="Vilgalys R."/>
        </authorList>
    </citation>
    <scope>NUCLEOTIDE SEQUENCE</scope>
    <source>
        <strain evidence="8">PMI_201</strain>
    </source>
</reference>
<dbReference type="Gene3D" id="3.40.462.20">
    <property type="match status" value="1"/>
</dbReference>
<dbReference type="AlphaFoldDB" id="A0AAD4PXT9"/>
<dbReference type="InterPro" id="IPR006094">
    <property type="entry name" value="Oxid_FAD_bind_N"/>
</dbReference>
<dbReference type="InterPro" id="IPR012951">
    <property type="entry name" value="BBE"/>
</dbReference>
<dbReference type="InterPro" id="IPR016169">
    <property type="entry name" value="FAD-bd_PCMH_sub2"/>
</dbReference>
<comment type="caution">
    <text evidence="8">The sequence shown here is derived from an EMBL/GenBank/DDBJ whole genome shotgun (WGS) entry which is preliminary data.</text>
</comment>
<evidence type="ECO:0000259" key="7">
    <source>
        <dbReference type="PROSITE" id="PS51387"/>
    </source>
</evidence>
<feature type="domain" description="FAD-binding PCMH-type" evidence="7">
    <location>
        <begin position="74"/>
        <end position="244"/>
    </location>
</feature>
<proteinExistence type="inferred from homology"/>
<keyword evidence="4" id="KW-0274">FAD</keyword>
<evidence type="ECO:0000313" key="8">
    <source>
        <dbReference type="EMBL" id="KAH8693699.1"/>
    </source>
</evidence>
<protein>
    <recommendedName>
        <fullName evidence="7">FAD-binding PCMH-type domain-containing protein</fullName>
    </recommendedName>
</protein>
<comment type="similarity">
    <text evidence="2">Belongs to the oxygen-dependent FAD-linked oxidoreductase family.</text>
</comment>
<comment type="cofactor">
    <cofactor evidence="1">
        <name>FAD</name>
        <dbReference type="ChEBI" id="CHEBI:57692"/>
    </cofactor>
</comment>
<dbReference type="InterPro" id="IPR036318">
    <property type="entry name" value="FAD-bd_PCMH-like_sf"/>
</dbReference>
<dbReference type="PANTHER" id="PTHR42973:SF9">
    <property type="entry name" value="FAD-BINDING PCMH-TYPE DOMAIN-CONTAINING PROTEIN-RELATED"/>
    <property type="match status" value="1"/>
</dbReference>
<dbReference type="EMBL" id="JAJTJA010000009">
    <property type="protein sequence ID" value="KAH8693699.1"/>
    <property type="molecule type" value="Genomic_DNA"/>
</dbReference>
<dbReference type="InterPro" id="IPR050416">
    <property type="entry name" value="FAD-linked_Oxidoreductase"/>
</dbReference>
<gene>
    <name evidence="8" type="ORF">BGW36DRAFT_418418</name>
</gene>
<organism evidence="8 9">
    <name type="scientific">Talaromyces proteolyticus</name>
    <dbReference type="NCBI Taxonomy" id="1131652"/>
    <lineage>
        <taxon>Eukaryota</taxon>
        <taxon>Fungi</taxon>
        <taxon>Dikarya</taxon>
        <taxon>Ascomycota</taxon>
        <taxon>Pezizomycotina</taxon>
        <taxon>Eurotiomycetes</taxon>
        <taxon>Eurotiomycetidae</taxon>
        <taxon>Eurotiales</taxon>
        <taxon>Trichocomaceae</taxon>
        <taxon>Talaromyces</taxon>
        <taxon>Talaromyces sect. Bacilispori</taxon>
    </lineage>
</organism>
<keyword evidence="6" id="KW-0732">Signal</keyword>
<evidence type="ECO:0000256" key="6">
    <source>
        <dbReference type="SAM" id="SignalP"/>
    </source>
</evidence>
<dbReference type="PROSITE" id="PS51387">
    <property type="entry name" value="FAD_PCMH"/>
    <property type="match status" value="1"/>
</dbReference>
<dbReference type="SUPFAM" id="SSF56176">
    <property type="entry name" value="FAD-binding/transporter-associated domain-like"/>
    <property type="match status" value="1"/>
</dbReference>
<feature type="signal peptide" evidence="6">
    <location>
        <begin position="1"/>
        <end position="20"/>
    </location>
</feature>
<dbReference type="GO" id="GO:0071949">
    <property type="term" value="F:FAD binding"/>
    <property type="evidence" value="ECO:0007669"/>
    <property type="project" value="InterPro"/>
</dbReference>
<dbReference type="Proteomes" id="UP001201262">
    <property type="component" value="Unassembled WGS sequence"/>
</dbReference>